<sequence length="217" mass="23606">MRHSMPTQRVLRKFKSADTPESAHAAQYHLPCPTTTTPSIQINHDSMQSTPRDPSQDRFSRTLDGERTGAPAIDTSSQWADPAPWEGSMNYTCPFPAPAEPIYPAQSLSGRSSGDATPAPGAALVDNASDSVDWSSWIEHNFLHPGDTPPDANFENNAEGVGWSSHTSHAALPTSDHTVPVGPCDKARVANAYFDPKAGDWERDWIRPQPLRGLILP</sequence>
<accession>A0A2B7WT92</accession>
<dbReference type="Proteomes" id="UP000224634">
    <property type="component" value="Unassembled WGS sequence"/>
</dbReference>
<reference evidence="2 3" key="1">
    <citation type="submission" date="2017-10" db="EMBL/GenBank/DDBJ databases">
        <title>Comparative genomics in systemic dimorphic fungi from Ajellomycetaceae.</title>
        <authorList>
            <person name="Munoz J.F."/>
            <person name="Mcewen J.G."/>
            <person name="Clay O.K."/>
            <person name="Cuomo C.A."/>
        </authorList>
    </citation>
    <scope>NUCLEOTIDE SEQUENCE [LARGE SCALE GENOMIC DNA]</scope>
    <source>
        <strain evidence="2 3">UAMH7299</strain>
    </source>
</reference>
<evidence type="ECO:0000313" key="2">
    <source>
        <dbReference type="EMBL" id="PGG99701.1"/>
    </source>
</evidence>
<protein>
    <submittedName>
        <fullName evidence="2">Uncharacterized protein</fullName>
    </submittedName>
</protein>
<dbReference type="STRING" id="1447883.A0A2B7WT92"/>
<feature type="region of interest" description="Disordered" evidence="1">
    <location>
        <begin position="104"/>
        <end position="125"/>
    </location>
</feature>
<dbReference type="AlphaFoldDB" id="A0A2B7WT92"/>
<gene>
    <name evidence="2" type="ORF">AJ80_09315</name>
</gene>
<dbReference type="EMBL" id="PDNA01000266">
    <property type="protein sequence ID" value="PGG99701.1"/>
    <property type="molecule type" value="Genomic_DNA"/>
</dbReference>
<proteinExistence type="predicted"/>
<keyword evidence="3" id="KW-1185">Reference proteome</keyword>
<feature type="compositionally biased region" description="Polar residues" evidence="1">
    <location>
        <begin position="33"/>
        <end position="53"/>
    </location>
</feature>
<feature type="compositionally biased region" description="Polar residues" evidence="1">
    <location>
        <begin position="106"/>
        <end position="115"/>
    </location>
</feature>
<organism evidence="2 3">
    <name type="scientific">Polytolypa hystricis (strain UAMH7299)</name>
    <dbReference type="NCBI Taxonomy" id="1447883"/>
    <lineage>
        <taxon>Eukaryota</taxon>
        <taxon>Fungi</taxon>
        <taxon>Dikarya</taxon>
        <taxon>Ascomycota</taxon>
        <taxon>Pezizomycotina</taxon>
        <taxon>Eurotiomycetes</taxon>
        <taxon>Eurotiomycetidae</taxon>
        <taxon>Onygenales</taxon>
        <taxon>Onygenales incertae sedis</taxon>
        <taxon>Polytolypa</taxon>
    </lineage>
</organism>
<evidence type="ECO:0000256" key="1">
    <source>
        <dbReference type="SAM" id="MobiDB-lite"/>
    </source>
</evidence>
<feature type="region of interest" description="Disordered" evidence="1">
    <location>
        <begin position="15"/>
        <end position="78"/>
    </location>
</feature>
<feature type="compositionally biased region" description="Basic and acidic residues" evidence="1">
    <location>
        <begin position="54"/>
        <end position="67"/>
    </location>
</feature>
<evidence type="ECO:0000313" key="3">
    <source>
        <dbReference type="Proteomes" id="UP000224634"/>
    </source>
</evidence>
<comment type="caution">
    <text evidence="2">The sequence shown here is derived from an EMBL/GenBank/DDBJ whole genome shotgun (WGS) entry which is preliminary data.</text>
</comment>
<name>A0A2B7WT92_POLH7</name>